<dbReference type="RefSeq" id="WP_198732888.1">
    <property type="nucleotide sequence ID" value="NZ_JAEINH010000003.1"/>
</dbReference>
<comment type="caution">
    <text evidence="2">The sequence shown here is derived from an EMBL/GenBank/DDBJ whole genome shotgun (WGS) entry which is preliminary data.</text>
</comment>
<feature type="region of interest" description="Disordered" evidence="1">
    <location>
        <begin position="83"/>
        <end position="108"/>
    </location>
</feature>
<sequence length="141" mass="14664">MTTQQPRTDRTSIAYSAEGSTIRAALTGHHEQSPAADGTVSCRCGALLGTSTEAATFGIEGLTNTHRTELVAEALVARRAAETLGRADSSSHPAPTVPTLSPRTRTRVPARARVSVLPPGYVRAALRAEAALDTSSLLVSS</sequence>
<dbReference type="EMBL" id="JAEINH010000003">
    <property type="protein sequence ID" value="MBI9114327.1"/>
    <property type="molecule type" value="Genomic_DNA"/>
</dbReference>
<evidence type="ECO:0000256" key="1">
    <source>
        <dbReference type="SAM" id="MobiDB-lite"/>
    </source>
</evidence>
<gene>
    <name evidence="2" type="ORF">JAV76_04785</name>
</gene>
<proteinExistence type="predicted"/>
<keyword evidence="3" id="KW-1185">Reference proteome</keyword>
<reference evidence="2" key="1">
    <citation type="submission" date="2020-12" db="EMBL/GenBank/DDBJ databases">
        <title>Sanguibacter suaedae sp. nov., isolated from Suaeda aralocaspica.</title>
        <authorList>
            <person name="Ma Q."/>
        </authorList>
    </citation>
    <scope>NUCLEOTIDE SEQUENCE</scope>
    <source>
        <strain evidence="2">YZGR15</strain>
    </source>
</reference>
<name>A0A934M6J7_9MICO</name>
<evidence type="ECO:0000313" key="2">
    <source>
        <dbReference type="EMBL" id="MBI9114327.1"/>
    </source>
</evidence>
<dbReference type="Proteomes" id="UP000602087">
    <property type="component" value="Unassembled WGS sequence"/>
</dbReference>
<dbReference type="AlphaFoldDB" id="A0A934M6J7"/>
<accession>A0A934M6J7</accession>
<organism evidence="2 3">
    <name type="scientific">Sanguibacter suaedae</name>
    <dbReference type="NCBI Taxonomy" id="2795737"/>
    <lineage>
        <taxon>Bacteria</taxon>
        <taxon>Bacillati</taxon>
        <taxon>Actinomycetota</taxon>
        <taxon>Actinomycetes</taxon>
        <taxon>Micrococcales</taxon>
        <taxon>Sanguibacteraceae</taxon>
        <taxon>Sanguibacter</taxon>
    </lineage>
</organism>
<protein>
    <submittedName>
        <fullName evidence="2">Uncharacterized protein</fullName>
    </submittedName>
</protein>
<evidence type="ECO:0000313" key="3">
    <source>
        <dbReference type="Proteomes" id="UP000602087"/>
    </source>
</evidence>